<proteinExistence type="predicted"/>
<dbReference type="Pfam" id="PF14912">
    <property type="entry name" value="THEG"/>
    <property type="match status" value="1"/>
</dbReference>
<dbReference type="RefSeq" id="XP_030374879.1">
    <property type="nucleotide sequence ID" value="XM_030519019.1"/>
</dbReference>
<accession>A0A6J2TFV4</accession>
<dbReference type="InterPro" id="IPR006623">
    <property type="entry name" value="THEG"/>
</dbReference>
<dbReference type="AlphaFoldDB" id="A0A6J2TFV4"/>
<dbReference type="GeneID" id="115624359"/>
<dbReference type="Proteomes" id="UP000504634">
    <property type="component" value="Unplaced"/>
</dbReference>
<dbReference type="SMART" id="SM00705">
    <property type="entry name" value="THEG"/>
    <property type="match status" value="3"/>
</dbReference>
<organism evidence="1 2">
    <name type="scientific">Drosophila lebanonensis</name>
    <name type="common">Fruit fly</name>
    <name type="synonym">Scaptodrosophila lebanonensis</name>
    <dbReference type="NCBI Taxonomy" id="7225"/>
    <lineage>
        <taxon>Eukaryota</taxon>
        <taxon>Metazoa</taxon>
        <taxon>Ecdysozoa</taxon>
        <taxon>Arthropoda</taxon>
        <taxon>Hexapoda</taxon>
        <taxon>Insecta</taxon>
        <taxon>Pterygota</taxon>
        <taxon>Neoptera</taxon>
        <taxon>Endopterygota</taxon>
        <taxon>Diptera</taxon>
        <taxon>Brachycera</taxon>
        <taxon>Muscomorpha</taxon>
        <taxon>Ephydroidea</taxon>
        <taxon>Drosophilidae</taxon>
        <taxon>Scaptodrosophila</taxon>
    </lineage>
</organism>
<evidence type="ECO:0000313" key="2">
    <source>
        <dbReference type="RefSeq" id="XP_030374879.1"/>
    </source>
</evidence>
<sequence>MSTNIVHNTHDGGVDYVASTEEKKKPMPKWYAWCERNSKPIKRVRPKVVKEPTPWQKPGPMKKKDWKRFCAWADTKARPKEKEYPPLPVPCEADYLPCGRTPPKKELADLLDKMEELSKPLERKKNQKHEYIYDKPTYSPVIVWGRPPLHDKGRPFELVKKPKCFVNPDVENEFWSNLRFPIRPGALKFRPSPRILTLANPRVTPPFPPHCEIPPKTLLPLEVPPPPRKKFTPRGWRLHQIRLIYLAKPVSRPDYEYFYL</sequence>
<dbReference type="OrthoDB" id="8015522at2759"/>
<protein>
    <submittedName>
        <fullName evidence="2">Uncharacterized protein LOC115624359</fullName>
    </submittedName>
</protein>
<gene>
    <name evidence="2" type="primary">LOC115624359</name>
</gene>
<reference evidence="2" key="1">
    <citation type="submission" date="2025-08" db="UniProtKB">
        <authorList>
            <consortium name="RefSeq"/>
        </authorList>
    </citation>
    <scope>IDENTIFICATION</scope>
    <source>
        <strain evidence="2">11010-0011.00</strain>
        <tissue evidence="2">Whole body</tissue>
    </source>
</reference>
<keyword evidence="1" id="KW-1185">Reference proteome</keyword>
<evidence type="ECO:0000313" key="1">
    <source>
        <dbReference type="Proteomes" id="UP000504634"/>
    </source>
</evidence>
<name>A0A6J2TFV4_DROLE</name>